<gene>
    <name evidence="2" type="ORF">A3A74_06185</name>
</gene>
<name>A0A1F7I7Q5_9BACT</name>
<comment type="caution">
    <text evidence="2">The sequence shown here is derived from an EMBL/GenBank/DDBJ whole genome shotgun (WGS) entry which is preliminary data.</text>
</comment>
<sequence>MATANQEFSRYLQFVRKTNGFSQYQLTLNAGLNPSHINRMEAGKRNPPKRENVGKIAEALNLDIKATALLFIAAGYVPNPPYNTIGEMHILQKYLKYFLNEEQLHGRDINYQAE</sequence>
<proteinExistence type="predicted"/>
<dbReference type="InterPro" id="IPR010982">
    <property type="entry name" value="Lambda_DNA-bd_dom_sf"/>
</dbReference>
<dbReference type="CDD" id="cd00093">
    <property type="entry name" value="HTH_XRE"/>
    <property type="match status" value="1"/>
</dbReference>
<dbReference type="EMBL" id="MGAF01000051">
    <property type="protein sequence ID" value="OGK39395.1"/>
    <property type="molecule type" value="Genomic_DNA"/>
</dbReference>
<evidence type="ECO:0000313" key="2">
    <source>
        <dbReference type="EMBL" id="OGK39395.1"/>
    </source>
</evidence>
<evidence type="ECO:0000259" key="1">
    <source>
        <dbReference type="PROSITE" id="PS50943"/>
    </source>
</evidence>
<dbReference type="SMART" id="SM00530">
    <property type="entry name" value="HTH_XRE"/>
    <property type="match status" value="1"/>
</dbReference>
<feature type="domain" description="HTH cro/C1-type" evidence="1">
    <location>
        <begin position="12"/>
        <end position="67"/>
    </location>
</feature>
<dbReference type="SUPFAM" id="SSF47413">
    <property type="entry name" value="lambda repressor-like DNA-binding domains"/>
    <property type="match status" value="1"/>
</dbReference>
<dbReference type="Proteomes" id="UP000179270">
    <property type="component" value="Unassembled WGS sequence"/>
</dbReference>
<dbReference type="GO" id="GO:0003677">
    <property type="term" value="F:DNA binding"/>
    <property type="evidence" value="ECO:0007669"/>
    <property type="project" value="InterPro"/>
</dbReference>
<dbReference type="InterPro" id="IPR001387">
    <property type="entry name" value="Cro/C1-type_HTH"/>
</dbReference>
<reference evidence="2 3" key="1">
    <citation type="journal article" date="2016" name="Nat. Commun.">
        <title>Thousands of microbial genomes shed light on interconnected biogeochemical processes in an aquifer system.</title>
        <authorList>
            <person name="Anantharaman K."/>
            <person name="Brown C.T."/>
            <person name="Hug L.A."/>
            <person name="Sharon I."/>
            <person name="Castelle C.J."/>
            <person name="Probst A.J."/>
            <person name="Thomas B.C."/>
            <person name="Singh A."/>
            <person name="Wilkins M.J."/>
            <person name="Karaoz U."/>
            <person name="Brodie E.L."/>
            <person name="Williams K.H."/>
            <person name="Hubbard S.S."/>
            <person name="Banfield J.F."/>
        </authorList>
    </citation>
    <scope>NUCLEOTIDE SEQUENCE [LARGE SCALE GENOMIC DNA]</scope>
</reference>
<protein>
    <recommendedName>
        <fullName evidence="1">HTH cro/C1-type domain-containing protein</fullName>
    </recommendedName>
</protein>
<organism evidence="2 3">
    <name type="scientific">Candidatus Roizmanbacteria bacterium RIFCSPLOWO2_01_FULL_35_13</name>
    <dbReference type="NCBI Taxonomy" id="1802055"/>
    <lineage>
        <taxon>Bacteria</taxon>
        <taxon>Candidatus Roizmaniibacteriota</taxon>
    </lineage>
</organism>
<evidence type="ECO:0000313" key="3">
    <source>
        <dbReference type="Proteomes" id="UP000179270"/>
    </source>
</evidence>
<accession>A0A1F7I7Q5</accession>
<dbReference type="Pfam" id="PF01381">
    <property type="entry name" value="HTH_3"/>
    <property type="match status" value="1"/>
</dbReference>
<dbReference type="PROSITE" id="PS50943">
    <property type="entry name" value="HTH_CROC1"/>
    <property type="match status" value="1"/>
</dbReference>
<dbReference type="AlphaFoldDB" id="A0A1F7I7Q5"/>
<dbReference type="Gene3D" id="1.10.260.40">
    <property type="entry name" value="lambda repressor-like DNA-binding domains"/>
    <property type="match status" value="1"/>
</dbReference>
<dbReference type="STRING" id="1802055.A3A74_06185"/>